<reference evidence="2 3" key="1">
    <citation type="submission" date="2024-01" db="EMBL/GenBank/DDBJ databases">
        <title>A telomere-to-telomere, gap-free genome of sweet tea (Lithocarpus litseifolius).</title>
        <authorList>
            <person name="Zhou J."/>
        </authorList>
    </citation>
    <scope>NUCLEOTIDE SEQUENCE [LARGE SCALE GENOMIC DNA]</scope>
    <source>
        <strain evidence="2">Zhou-2022a</strain>
        <tissue evidence="2">Leaf</tissue>
    </source>
</reference>
<evidence type="ECO:0000313" key="3">
    <source>
        <dbReference type="Proteomes" id="UP001459277"/>
    </source>
</evidence>
<keyword evidence="3" id="KW-1185">Reference proteome</keyword>
<feature type="region of interest" description="Disordered" evidence="1">
    <location>
        <begin position="47"/>
        <end position="97"/>
    </location>
</feature>
<gene>
    <name evidence="2" type="ORF">SO802_005340</name>
</gene>
<comment type="caution">
    <text evidence="2">The sequence shown here is derived from an EMBL/GenBank/DDBJ whole genome shotgun (WGS) entry which is preliminary data.</text>
</comment>
<sequence>MVRTRKERFLLSTASDASMKGFFADAKMIANAMAAATATAANDVSTKAQTPSLESVPAEKGAPVEEKIPEGPGLVTEGISAEVSTPPRGGASPMGARTEEVPLTTPLVISFSDPFAALSQVVIGGPSLVVTPSSIPVTIGFKVPKKQEVAGVLAKPTPAGSSLLHAEGAQSVVMDAGRSFSTVVDLMEEVTSFFVRFEQRESNDLDPVDFWGIGPPYVDFHGY</sequence>
<dbReference type="EMBL" id="JAZDWU010000002">
    <property type="protein sequence ID" value="KAL0010232.1"/>
    <property type="molecule type" value="Genomic_DNA"/>
</dbReference>
<protein>
    <submittedName>
        <fullName evidence="2">Uncharacterized protein</fullName>
    </submittedName>
</protein>
<evidence type="ECO:0000256" key="1">
    <source>
        <dbReference type="SAM" id="MobiDB-lite"/>
    </source>
</evidence>
<proteinExistence type="predicted"/>
<dbReference type="AlphaFoldDB" id="A0AAW2DKF6"/>
<accession>A0AAW2DKF6</accession>
<evidence type="ECO:0000313" key="2">
    <source>
        <dbReference type="EMBL" id="KAL0010232.1"/>
    </source>
</evidence>
<dbReference type="Proteomes" id="UP001459277">
    <property type="component" value="Unassembled WGS sequence"/>
</dbReference>
<organism evidence="2 3">
    <name type="scientific">Lithocarpus litseifolius</name>
    <dbReference type="NCBI Taxonomy" id="425828"/>
    <lineage>
        <taxon>Eukaryota</taxon>
        <taxon>Viridiplantae</taxon>
        <taxon>Streptophyta</taxon>
        <taxon>Embryophyta</taxon>
        <taxon>Tracheophyta</taxon>
        <taxon>Spermatophyta</taxon>
        <taxon>Magnoliopsida</taxon>
        <taxon>eudicotyledons</taxon>
        <taxon>Gunneridae</taxon>
        <taxon>Pentapetalae</taxon>
        <taxon>rosids</taxon>
        <taxon>fabids</taxon>
        <taxon>Fagales</taxon>
        <taxon>Fagaceae</taxon>
        <taxon>Lithocarpus</taxon>
    </lineage>
</organism>
<name>A0AAW2DKF6_9ROSI</name>